<evidence type="ECO:0000256" key="4">
    <source>
        <dbReference type="ARBA" id="ARBA00022844"/>
    </source>
</evidence>
<keyword evidence="6" id="KW-0238">DNA-binding</keyword>
<dbReference type="GO" id="GO:0046718">
    <property type="term" value="P:symbiont entry into host cell"/>
    <property type="evidence" value="ECO:0007669"/>
    <property type="project" value="UniProtKB-KW"/>
</dbReference>
<dbReference type="GO" id="GO:0075732">
    <property type="term" value="P:viral penetration into host nucleus"/>
    <property type="evidence" value="ECO:0007669"/>
    <property type="project" value="UniProtKB-KW"/>
</dbReference>
<name>A0A0H3VC17_9ADEN</name>
<proteinExistence type="inferred from homology"/>
<dbReference type="GO" id="GO:0043657">
    <property type="term" value="C:host cell"/>
    <property type="evidence" value="ECO:0007669"/>
    <property type="project" value="GOC"/>
</dbReference>
<evidence type="ECO:0000256" key="2">
    <source>
        <dbReference type="ARBA" id="ARBA00022524"/>
    </source>
</evidence>
<evidence type="ECO:0000256" key="6">
    <source>
        <dbReference type="ARBA" id="ARBA00023125"/>
    </source>
</evidence>
<keyword evidence="3" id="KW-1048">Host nucleus</keyword>
<keyword evidence="5" id="KW-0426">Late protein</keyword>
<sequence>MSILISPNDNTGWGVGSRLMRATGVRADLARLSCLRHLQGLGTHFSRQQPVRVRPYYRAQWGSLSNRVPARRLRRRLRMYVRQHQQRRRQRRNIRRRIIRGRRRRRTRPVPAVTEIAIA</sequence>
<accession>A0A0H3VC17</accession>
<keyword evidence="7" id="KW-1160">Virus entry into host cell</keyword>
<dbReference type="GO" id="GO:0019028">
    <property type="term" value="C:viral capsid"/>
    <property type="evidence" value="ECO:0007669"/>
    <property type="project" value="InterPro"/>
</dbReference>
<protein>
    <submittedName>
        <fullName evidence="8">PVII</fullName>
    </submittedName>
</protein>
<evidence type="ECO:0000256" key="7">
    <source>
        <dbReference type="ARBA" id="ARBA00023296"/>
    </source>
</evidence>
<dbReference type="Pfam" id="PF03228">
    <property type="entry name" value="Adeno_VII"/>
    <property type="match status" value="2"/>
</dbReference>
<dbReference type="GO" id="GO:0003677">
    <property type="term" value="F:DNA binding"/>
    <property type="evidence" value="ECO:0007669"/>
    <property type="project" value="UniProtKB-KW"/>
</dbReference>
<organism evidence="8">
    <name type="scientific">long-tailed grass lizard adenovirus 1</name>
    <dbReference type="NCBI Taxonomy" id="1631550"/>
    <lineage>
        <taxon>Viruses</taxon>
        <taxon>Varidnaviria</taxon>
        <taxon>Bamfordvirae</taxon>
        <taxon>Preplasmiviricota</taxon>
        <taxon>Polisuviricotina</taxon>
        <taxon>Pharingeaviricetes</taxon>
        <taxon>Rowavirales</taxon>
        <taxon>Adenoviridae</taxon>
    </lineage>
</organism>
<dbReference type="EMBL" id="KM026520">
    <property type="protein sequence ID" value="AJW67402.1"/>
    <property type="molecule type" value="Genomic_DNA"/>
</dbReference>
<reference evidence="8" key="1">
    <citation type="submission" date="2014-06" db="EMBL/GenBank/DDBJ databases">
        <title>PCR screening of carcasses of captive reptiles reveals a high prevalence of adenoviruses.</title>
        <authorList>
            <person name="Penzes J.J."/>
            <person name="Benko M."/>
            <person name="Doszpoly A."/>
            <person name="Harrach B."/>
        </authorList>
    </citation>
    <scope>NUCLEOTIDE SEQUENCE</scope>
    <source>
        <strain evidence="8">201924</strain>
    </source>
</reference>
<evidence type="ECO:0000256" key="3">
    <source>
        <dbReference type="ARBA" id="ARBA00022562"/>
    </source>
</evidence>
<keyword evidence="2" id="KW-1163">Viral penetration into host nucleus</keyword>
<comment type="similarity">
    <text evidence="1">Belongs to the adenoviridae histone-like nucleoprotein family.</text>
</comment>
<evidence type="ECO:0000256" key="5">
    <source>
        <dbReference type="ARBA" id="ARBA00022921"/>
    </source>
</evidence>
<evidence type="ECO:0000256" key="1">
    <source>
        <dbReference type="ARBA" id="ARBA00005746"/>
    </source>
</evidence>
<dbReference type="InterPro" id="IPR004912">
    <property type="entry name" value="Adeno_VII"/>
</dbReference>
<evidence type="ECO:0000313" key="8">
    <source>
        <dbReference type="EMBL" id="AJW67402.1"/>
    </source>
</evidence>
<keyword evidence="4" id="KW-0946">Virion</keyword>